<protein>
    <recommendedName>
        <fullName evidence="1">PucR C-terminal helix-turn-helix domain-containing protein</fullName>
    </recommendedName>
</protein>
<organism evidence="2 3">
    <name type="scientific">Leifsonia aquatica</name>
    <name type="common">Corynebacterium aquaticum</name>
    <dbReference type="NCBI Taxonomy" id="144185"/>
    <lineage>
        <taxon>Bacteria</taxon>
        <taxon>Bacillati</taxon>
        <taxon>Actinomycetota</taxon>
        <taxon>Actinomycetes</taxon>
        <taxon>Micrococcales</taxon>
        <taxon>Microbacteriaceae</taxon>
        <taxon>Leifsonia</taxon>
    </lineage>
</organism>
<keyword evidence="3" id="KW-1185">Reference proteome</keyword>
<evidence type="ECO:0000313" key="2">
    <source>
        <dbReference type="EMBL" id="MBB2968046.1"/>
    </source>
</evidence>
<accession>A0A7W4YJF9</accession>
<dbReference type="Proteomes" id="UP000538196">
    <property type="component" value="Unassembled WGS sequence"/>
</dbReference>
<sequence>MNLQDVVDELAQTLGRSVIIDGADAMAVATSGSRAQPRRLAVPIRDESGQLGTLWLAAEEDRPLTSAQYSVIDVAAGAARQILSQEAGAPEDSSHGAVMLRLLSDDAGARRRAFAHAASRRWIERGEGTLVRAVAVDPDAGVLDRLAFGRHMSTLKGVDLAFIGQRDNILYFVGRVARTIDRPADGAGDPTAVVLQREAAARGLRLHGVGSARLDRRDEDLSVSAEQARRAAEIVAWLPHMGGVADFAQLGAWVLLDSIDADGSHVGSFSPAAAKLWEEGNALQRETVETFLDTCGRVRDACERLHIHRTTLYYRLDNLPESVRAAIDDGMSRSALHICLKLLRYWKATGRIS</sequence>
<dbReference type="EMBL" id="JACHVP010000003">
    <property type="protein sequence ID" value="MBB2968046.1"/>
    <property type="molecule type" value="Genomic_DNA"/>
</dbReference>
<dbReference type="RefSeq" id="WP_021762725.1">
    <property type="nucleotide sequence ID" value="NZ_JACHVP010000003.1"/>
</dbReference>
<dbReference type="InterPro" id="IPR025736">
    <property type="entry name" value="PucR_C-HTH_dom"/>
</dbReference>
<gene>
    <name evidence="2" type="ORF">FHX33_002816</name>
</gene>
<comment type="caution">
    <text evidence="2">The sequence shown here is derived from an EMBL/GenBank/DDBJ whole genome shotgun (WGS) entry which is preliminary data.</text>
</comment>
<dbReference type="Pfam" id="PF13556">
    <property type="entry name" value="HTH_30"/>
    <property type="match status" value="1"/>
</dbReference>
<dbReference type="PANTHER" id="PTHR33744">
    <property type="entry name" value="CARBOHYDRATE DIACID REGULATOR"/>
    <property type="match status" value="1"/>
</dbReference>
<dbReference type="InterPro" id="IPR051448">
    <property type="entry name" value="CdaR-like_regulators"/>
</dbReference>
<proteinExistence type="predicted"/>
<dbReference type="AlphaFoldDB" id="A0A7W4YJF9"/>
<dbReference type="PANTHER" id="PTHR33744:SF17">
    <property type="entry name" value="CONSERVED PROTEIN"/>
    <property type="match status" value="1"/>
</dbReference>
<evidence type="ECO:0000313" key="3">
    <source>
        <dbReference type="Proteomes" id="UP000538196"/>
    </source>
</evidence>
<reference evidence="2 3" key="1">
    <citation type="submission" date="2020-08" db="EMBL/GenBank/DDBJ databases">
        <title>Sequencing the genomes of 1000 actinobacteria strains.</title>
        <authorList>
            <person name="Klenk H.-P."/>
        </authorList>
    </citation>
    <scope>NUCLEOTIDE SEQUENCE [LARGE SCALE GENOMIC DNA]</scope>
    <source>
        <strain evidence="2 3">DSM 20146</strain>
    </source>
</reference>
<evidence type="ECO:0000259" key="1">
    <source>
        <dbReference type="Pfam" id="PF13556"/>
    </source>
</evidence>
<dbReference type="Gene3D" id="1.10.10.2840">
    <property type="entry name" value="PucR C-terminal helix-turn-helix domain"/>
    <property type="match status" value="1"/>
</dbReference>
<name>A0A7W4YJF9_LEIAQ</name>
<dbReference type="InterPro" id="IPR042070">
    <property type="entry name" value="PucR_C-HTH_sf"/>
</dbReference>
<feature type="domain" description="PucR C-terminal helix-turn-helix" evidence="1">
    <location>
        <begin position="285"/>
        <end position="341"/>
    </location>
</feature>